<gene>
    <name evidence="1" type="ORF">SAMN05216352_11810</name>
</gene>
<dbReference type="Proteomes" id="UP000199017">
    <property type="component" value="Unassembled WGS sequence"/>
</dbReference>
<dbReference type="EMBL" id="FNDU01000018">
    <property type="protein sequence ID" value="SDJ00078.1"/>
    <property type="molecule type" value="Genomic_DNA"/>
</dbReference>
<organism evidence="1 2">
    <name type="scientific">Alteribacillus bidgolensis</name>
    <dbReference type="NCBI Taxonomy" id="930129"/>
    <lineage>
        <taxon>Bacteria</taxon>
        <taxon>Bacillati</taxon>
        <taxon>Bacillota</taxon>
        <taxon>Bacilli</taxon>
        <taxon>Bacillales</taxon>
        <taxon>Bacillaceae</taxon>
        <taxon>Alteribacillus</taxon>
    </lineage>
</organism>
<keyword evidence="2" id="KW-1185">Reference proteome</keyword>
<dbReference type="AlphaFoldDB" id="A0A1G8Q629"/>
<name>A0A1G8Q629_9BACI</name>
<evidence type="ECO:0000313" key="2">
    <source>
        <dbReference type="Proteomes" id="UP000199017"/>
    </source>
</evidence>
<sequence>MSSYQCKVSDVIHQYADLLEDQDLIIRLKDGTCRIQKNIYDNNYKIWVDDYDLIVSSTIERFLDE</sequence>
<dbReference type="STRING" id="930129.SAMN05216352_11810"/>
<protein>
    <submittedName>
        <fullName evidence="1">Uncharacterized protein</fullName>
    </submittedName>
</protein>
<evidence type="ECO:0000313" key="1">
    <source>
        <dbReference type="EMBL" id="SDJ00078.1"/>
    </source>
</evidence>
<reference evidence="1 2" key="1">
    <citation type="submission" date="2016-10" db="EMBL/GenBank/DDBJ databases">
        <authorList>
            <person name="de Groot N.N."/>
        </authorList>
    </citation>
    <scope>NUCLEOTIDE SEQUENCE [LARGE SCALE GENOMIC DNA]</scope>
    <source>
        <strain evidence="2">P4B,CCM 7963,CECT 7998,DSM 25260,IBRC-M 10614,KCTC 13821</strain>
    </source>
</reference>
<accession>A0A1G8Q629</accession>
<proteinExistence type="predicted"/>